<gene>
    <name evidence="1" type="ORF">Fmac_024076</name>
</gene>
<dbReference type="EMBL" id="JBGMDY010000008">
    <property type="protein sequence ID" value="KAL2325018.1"/>
    <property type="molecule type" value="Genomic_DNA"/>
</dbReference>
<dbReference type="AlphaFoldDB" id="A0ABD1LNB4"/>
<dbReference type="Pfam" id="PF14868">
    <property type="entry name" value="DUF4487"/>
    <property type="match status" value="2"/>
</dbReference>
<dbReference type="Proteomes" id="UP001603857">
    <property type="component" value="Unassembled WGS sequence"/>
</dbReference>
<accession>A0ABD1LNB4</accession>
<dbReference type="PANTHER" id="PTHR36702:SF1">
    <property type="entry name" value="HOLLIDAY JUNCTION RESOLVASE"/>
    <property type="match status" value="1"/>
</dbReference>
<organism evidence="1 2">
    <name type="scientific">Flemingia macrophylla</name>
    <dbReference type="NCBI Taxonomy" id="520843"/>
    <lineage>
        <taxon>Eukaryota</taxon>
        <taxon>Viridiplantae</taxon>
        <taxon>Streptophyta</taxon>
        <taxon>Embryophyta</taxon>
        <taxon>Tracheophyta</taxon>
        <taxon>Spermatophyta</taxon>
        <taxon>Magnoliopsida</taxon>
        <taxon>eudicotyledons</taxon>
        <taxon>Gunneridae</taxon>
        <taxon>Pentapetalae</taxon>
        <taxon>rosids</taxon>
        <taxon>fabids</taxon>
        <taxon>Fabales</taxon>
        <taxon>Fabaceae</taxon>
        <taxon>Papilionoideae</taxon>
        <taxon>50 kb inversion clade</taxon>
        <taxon>NPAAA clade</taxon>
        <taxon>indigoferoid/millettioid clade</taxon>
        <taxon>Phaseoleae</taxon>
        <taxon>Flemingia</taxon>
    </lineage>
</organism>
<reference evidence="1 2" key="1">
    <citation type="submission" date="2024-08" db="EMBL/GenBank/DDBJ databases">
        <title>Insights into the chromosomal genome structure of Flemingia macrophylla.</title>
        <authorList>
            <person name="Ding Y."/>
            <person name="Zhao Y."/>
            <person name="Bi W."/>
            <person name="Wu M."/>
            <person name="Zhao G."/>
            <person name="Gong Y."/>
            <person name="Li W."/>
            <person name="Zhang P."/>
        </authorList>
    </citation>
    <scope>NUCLEOTIDE SEQUENCE [LARGE SCALE GENOMIC DNA]</scope>
    <source>
        <strain evidence="1">DYQJB</strain>
        <tissue evidence="1">Leaf</tissue>
    </source>
</reference>
<keyword evidence="2" id="KW-1185">Reference proteome</keyword>
<evidence type="ECO:0000313" key="1">
    <source>
        <dbReference type="EMBL" id="KAL2325018.1"/>
    </source>
</evidence>
<sequence>MDEQNHKKRMRNMENLLVEILRFSASTFSTLLKFSDFHDKELDIVEVFILEALNLTKDSISDAKKLQPFGSEILKLAHMVIDAVVKLCKVHSQLVNCEDSDEKRFRLDKPISVDHVINITKCAIEKLSEIDVVAANDGGNSVNILNVSWKGVVSLLQIGGGHFTEVNYPHQAYTVYKEIAPCVLKITCFWIFVSNENLLNCASVVISELLEETTLDLLLSLLNSHKLTLEQKLEVLECLFIDKGDSHSDVDCPTLSDCNLAWRFPFEWLWKNSRTGVASYVYFPLASIQNLHDCDLFKHSLGGVDSFLLENFFHPHFLCWEIVMECWCFMLRHAETQMANNILSKVCSLLKLLASSDSVFLPSSFFRKLARSLCTLLTCLAQSMVNEVYMSLVGDGRSQLSSIFCLALFMEGFSVDLLTDELRKTSIQKILSDYYVFIDNYDEASLMECSSGLFGLPVFILSASLQSL</sequence>
<name>A0ABD1LNB4_9FABA</name>
<dbReference type="PANTHER" id="PTHR36702">
    <property type="entry name" value="HOLLIDAY JUNCTION RESOLVASE"/>
    <property type="match status" value="1"/>
</dbReference>
<evidence type="ECO:0000313" key="2">
    <source>
        <dbReference type="Proteomes" id="UP001603857"/>
    </source>
</evidence>
<comment type="caution">
    <text evidence="1">The sequence shown here is derived from an EMBL/GenBank/DDBJ whole genome shotgun (WGS) entry which is preliminary data.</text>
</comment>
<proteinExistence type="predicted"/>
<protein>
    <submittedName>
        <fullName evidence="1">Uncharacterized protein</fullName>
    </submittedName>
</protein>
<dbReference type="InterPro" id="IPR027902">
    <property type="entry name" value="DUF4487"/>
</dbReference>